<keyword evidence="1" id="KW-0812">Transmembrane</keyword>
<dbReference type="InterPro" id="IPR007577">
    <property type="entry name" value="GlycoTrfase_DXD_sugar-bd_CS"/>
</dbReference>
<accession>A0AAV5M7U7</accession>
<sequence length="438" mass="50250">MYQSSKLYSDYLLSLPCLSHRKRAVSAFLFCLPPSLFALLLLFLLACNGFSVFYIDVPLPSNFSPERVTREKKVTWLSSSLMHVVKEEDPPLILKTHLPLLHKPYFSAVPINRSWGLRPKGRLGRQKSMVLNVVDKSRRFSAEVKEFFKNSKCKSPRFFMTWISFIELFGERELLSIESLFKSHPNACLLIVSNSLDSRTGRLLLSPFLDKGFKLIALKPDFDSIFKNTPAKPWFSGLKKGNVDAGEVSLGQNLSNLLRLALLYKFGGVYIDADVMVLKSFNKLRNVIGAQAIDLETKSWSRLNNAVLIFDKQHPLLYKFIQEFALTFNGNKWGHNGPYLVSRVVSRVSGRPGYNFTVLPPPVFYPVDWSRIQSLFQGPRNEVHSKWLCQKLQHIRRQSFAVHLWNRQSRKLIVEEGSIMDQIMSDCCIFCNFSRPSL</sequence>
<dbReference type="PANTHER" id="PTHR46781:SF5">
    <property type="entry name" value="ALPHA 1,4-GLYCOSYLTRANSFERASE FAMILY PROTEIN"/>
    <property type="match status" value="1"/>
</dbReference>
<dbReference type="Proteomes" id="UP001054252">
    <property type="component" value="Unassembled WGS sequence"/>
</dbReference>
<organism evidence="3 4">
    <name type="scientific">Rubroshorea leprosula</name>
    <dbReference type="NCBI Taxonomy" id="152421"/>
    <lineage>
        <taxon>Eukaryota</taxon>
        <taxon>Viridiplantae</taxon>
        <taxon>Streptophyta</taxon>
        <taxon>Embryophyta</taxon>
        <taxon>Tracheophyta</taxon>
        <taxon>Spermatophyta</taxon>
        <taxon>Magnoliopsida</taxon>
        <taxon>eudicotyledons</taxon>
        <taxon>Gunneridae</taxon>
        <taxon>Pentapetalae</taxon>
        <taxon>rosids</taxon>
        <taxon>malvids</taxon>
        <taxon>Malvales</taxon>
        <taxon>Dipterocarpaceae</taxon>
        <taxon>Rubroshorea</taxon>
    </lineage>
</organism>
<dbReference type="Pfam" id="PF04572">
    <property type="entry name" value="Gb3_synth"/>
    <property type="match status" value="1"/>
</dbReference>
<dbReference type="SUPFAM" id="SSF53448">
    <property type="entry name" value="Nucleotide-diphospho-sugar transferases"/>
    <property type="match status" value="1"/>
</dbReference>
<evidence type="ECO:0000313" key="3">
    <source>
        <dbReference type="EMBL" id="GKV45856.1"/>
    </source>
</evidence>
<keyword evidence="1" id="KW-1133">Transmembrane helix</keyword>
<protein>
    <recommendedName>
        <fullName evidence="2">Alpha 1,4-glycosyltransferase domain-containing protein</fullName>
    </recommendedName>
</protein>
<evidence type="ECO:0000256" key="1">
    <source>
        <dbReference type="SAM" id="Phobius"/>
    </source>
</evidence>
<evidence type="ECO:0000259" key="2">
    <source>
        <dbReference type="Pfam" id="PF04572"/>
    </source>
</evidence>
<dbReference type="InterPro" id="IPR007652">
    <property type="entry name" value="A1-4-GlycosylTfrase_dom"/>
</dbReference>
<keyword evidence="4" id="KW-1185">Reference proteome</keyword>
<dbReference type="InterPro" id="IPR044789">
    <property type="entry name" value="Put_A1-4-GlycosylTfrase_plant"/>
</dbReference>
<dbReference type="InterPro" id="IPR029044">
    <property type="entry name" value="Nucleotide-diphossugar_trans"/>
</dbReference>
<gene>
    <name evidence="3" type="ORF">SLEP1_g52890</name>
</gene>
<dbReference type="Pfam" id="PF04488">
    <property type="entry name" value="Gly_transf_sug"/>
    <property type="match status" value="1"/>
</dbReference>
<name>A0AAV5M7U7_9ROSI</name>
<comment type="caution">
    <text evidence="3">The sequence shown here is derived from an EMBL/GenBank/DDBJ whole genome shotgun (WGS) entry which is preliminary data.</text>
</comment>
<proteinExistence type="predicted"/>
<feature type="transmembrane region" description="Helical" evidence="1">
    <location>
        <begin position="28"/>
        <end position="55"/>
    </location>
</feature>
<dbReference type="EMBL" id="BPVZ01000199">
    <property type="protein sequence ID" value="GKV45856.1"/>
    <property type="molecule type" value="Genomic_DNA"/>
</dbReference>
<evidence type="ECO:0000313" key="4">
    <source>
        <dbReference type="Proteomes" id="UP001054252"/>
    </source>
</evidence>
<feature type="domain" description="Alpha 1,4-glycosyltransferase" evidence="2">
    <location>
        <begin position="310"/>
        <end position="431"/>
    </location>
</feature>
<reference evidence="3 4" key="1">
    <citation type="journal article" date="2021" name="Commun. Biol.">
        <title>The genome of Shorea leprosula (Dipterocarpaceae) highlights the ecological relevance of drought in aseasonal tropical rainforests.</title>
        <authorList>
            <person name="Ng K.K.S."/>
            <person name="Kobayashi M.J."/>
            <person name="Fawcett J.A."/>
            <person name="Hatakeyama M."/>
            <person name="Paape T."/>
            <person name="Ng C.H."/>
            <person name="Ang C.C."/>
            <person name="Tnah L.H."/>
            <person name="Lee C.T."/>
            <person name="Nishiyama T."/>
            <person name="Sese J."/>
            <person name="O'Brien M.J."/>
            <person name="Copetti D."/>
            <person name="Mohd Noor M.I."/>
            <person name="Ong R.C."/>
            <person name="Putra M."/>
            <person name="Sireger I.Z."/>
            <person name="Indrioko S."/>
            <person name="Kosugi Y."/>
            <person name="Izuno A."/>
            <person name="Isagi Y."/>
            <person name="Lee S.L."/>
            <person name="Shimizu K.K."/>
        </authorList>
    </citation>
    <scope>NUCLEOTIDE SEQUENCE [LARGE SCALE GENOMIC DNA]</scope>
    <source>
        <strain evidence="3">214</strain>
    </source>
</reference>
<dbReference type="Gene3D" id="3.90.550.20">
    <property type="match status" value="1"/>
</dbReference>
<keyword evidence="1" id="KW-0472">Membrane</keyword>
<dbReference type="PANTHER" id="PTHR46781">
    <property type="entry name" value="ALPHA 1,4-GLYCOSYLTRANSFERASE FAMILY PROTEIN"/>
    <property type="match status" value="1"/>
</dbReference>
<dbReference type="AlphaFoldDB" id="A0AAV5M7U7"/>